<dbReference type="AlphaFoldDB" id="A0A067JFC4"/>
<evidence type="ECO:0000313" key="11">
    <source>
        <dbReference type="EMBL" id="KDP21488.1"/>
    </source>
</evidence>
<proteinExistence type="inferred from homology"/>
<evidence type="ECO:0000256" key="9">
    <source>
        <dbReference type="ARBA" id="ARBA00055191"/>
    </source>
</evidence>
<dbReference type="Proteomes" id="UP000027138">
    <property type="component" value="Unassembled WGS sequence"/>
</dbReference>
<dbReference type="EC" id="2.5.1.112" evidence="10"/>
<keyword evidence="5" id="KW-0067">ATP-binding</keyword>
<gene>
    <name evidence="11" type="ORF">JCGZ_21959</name>
</gene>
<dbReference type="Gene3D" id="1.10.287.890">
    <property type="entry name" value="Crystal structure of tRNA isopentenylpyrophosphate transferase (bh2366) domain"/>
    <property type="match status" value="1"/>
</dbReference>
<dbReference type="GO" id="GO:0005739">
    <property type="term" value="C:mitochondrion"/>
    <property type="evidence" value="ECO:0007669"/>
    <property type="project" value="TreeGrafter"/>
</dbReference>
<evidence type="ECO:0000256" key="10">
    <source>
        <dbReference type="ARBA" id="ARBA00066838"/>
    </source>
</evidence>
<dbReference type="GO" id="GO:0052381">
    <property type="term" value="F:tRNA dimethylallyltransferase activity"/>
    <property type="evidence" value="ECO:0007669"/>
    <property type="project" value="TreeGrafter"/>
</dbReference>
<dbReference type="GO" id="GO:0052622">
    <property type="term" value="F:ATP/ADP dimethylallyltransferase activity"/>
    <property type="evidence" value="ECO:0007669"/>
    <property type="project" value="UniProtKB-EC"/>
</dbReference>
<dbReference type="GO" id="GO:0009824">
    <property type="term" value="F:AMP dimethylallyltransferase activity"/>
    <property type="evidence" value="ECO:0007669"/>
    <property type="project" value="UniProtKB-ARBA"/>
</dbReference>
<accession>A0A067JFC4</accession>
<reference evidence="11 12" key="1">
    <citation type="journal article" date="2014" name="PLoS ONE">
        <title>Global Analysis of Gene Expression Profiles in Physic Nut (Jatropha curcas L.) Seedlings Exposed to Salt Stress.</title>
        <authorList>
            <person name="Zhang L."/>
            <person name="Zhang C."/>
            <person name="Wu P."/>
            <person name="Chen Y."/>
            <person name="Li M."/>
            <person name="Jiang H."/>
            <person name="Wu G."/>
        </authorList>
    </citation>
    <scope>NUCLEOTIDE SEQUENCE [LARGE SCALE GENOMIC DNA]</scope>
    <source>
        <strain evidence="12">cv. GZQX0401</strain>
        <tissue evidence="11">Young leaves</tissue>
    </source>
</reference>
<evidence type="ECO:0000256" key="6">
    <source>
        <dbReference type="ARBA" id="ARBA00022946"/>
    </source>
</evidence>
<evidence type="ECO:0000256" key="3">
    <source>
        <dbReference type="ARBA" id="ARBA00022712"/>
    </source>
</evidence>
<dbReference type="GO" id="GO:0009691">
    <property type="term" value="P:cytokinin biosynthetic process"/>
    <property type="evidence" value="ECO:0007669"/>
    <property type="project" value="UniProtKB-KW"/>
</dbReference>
<keyword evidence="12" id="KW-1185">Reference proteome</keyword>
<evidence type="ECO:0000256" key="4">
    <source>
        <dbReference type="ARBA" id="ARBA00022741"/>
    </source>
</evidence>
<name>A0A067JFC4_JATCU</name>
<dbReference type="Gene3D" id="3.40.50.300">
    <property type="entry name" value="P-loop containing nucleotide triphosphate hydrolases"/>
    <property type="match status" value="1"/>
</dbReference>
<dbReference type="STRING" id="180498.A0A067JFC4"/>
<dbReference type="GO" id="GO:0005524">
    <property type="term" value="F:ATP binding"/>
    <property type="evidence" value="ECO:0007669"/>
    <property type="project" value="UniProtKB-KW"/>
</dbReference>
<dbReference type="GO" id="GO:0006400">
    <property type="term" value="P:tRNA modification"/>
    <property type="evidence" value="ECO:0007669"/>
    <property type="project" value="TreeGrafter"/>
</dbReference>
<dbReference type="InterPro" id="IPR039657">
    <property type="entry name" value="Dimethylallyltransferase"/>
</dbReference>
<evidence type="ECO:0000256" key="8">
    <source>
        <dbReference type="ARBA" id="ARBA00052386"/>
    </source>
</evidence>
<comment type="catalytic activity">
    <reaction evidence="8">
        <text>dimethylallyl diphosphate + ADP = N(6)-(dimethylallyl)adenosine 5'-diphosphate + diphosphate</text>
        <dbReference type="Rhea" id="RHEA:36327"/>
        <dbReference type="ChEBI" id="CHEBI:33019"/>
        <dbReference type="ChEBI" id="CHEBI:57623"/>
        <dbReference type="ChEBI" id="CHEBI:73533"/>
        <dbReference type="ChEBI" id="CHEBI:456216"/>
        <dbReference type="EC" id="2.5.1.112"/>
    </reaction>
</comment>
<evidence type="ECO:0000256" key="2">
    <source>
        <dbReference type="ARBA" id="ARBA00022679"/>
    </source>
</evidence>
<keyword evidence="6" id="KW-0809">Transit peptide</keyword>
<protein>
    <recommendedName>
        <fullName evidence="10">adenylate dimethylallyltransferase (ADP/ATP-dependent)</fullName>
        <ecNumber evidence="10">2.5.1.112</ecNumber>
    </recommendedName>
</protein>
<evidence type="ECO:0000256" key="1">
    <source>
        <dbReference type="ARBA" id="ARBA00005842"/>
    </source>
</evidence>
<dbReference type="EMBL" id="KK915662">
    <property type="protein sequence ID" value="KDP21488.1"/>
    <property type="molecule type" value="Genomic_DNA"/>
</dbReference>
<dbReference type="OrthoDB" id="775260at2759"/>
<dbReference type="PANTHER" id="PTHR11088">
    <property type="entry name" value="TRNA DIMETHYLALLYLTRANSFERASE"/>
    <property type="match status" value="1"/>
</dbReference>
<comment type="function">
    <text evidence="9">Involved in cytokinin biosynthesis. Catalyzes the transfer of an isopentenyl group from dimethylallyl diphosphate (DMAPP) to ATP and ADP.</text>
</comment>
<dbReference type="InterPro" id="IPR027417">
    <property type="entry name" value="P-loop_NTPase"/>
</dbReference>
<evidence type="ECO:0000256" key="7">
    <source>
        <dbReference type="ARBA" id="ARBA00051744"/>
    </source>
</evidence>
<dbReference type="Pfam" id="PF01715">
    <property type="entry name" value="IPPT"/>
    <property type="match status" value="2"/>
</dbReference>
<evidence type="ECO:0000256" key="5">
    <source>
        <dbReference type="ARBA" id="ARBA00022840"/>
    </source>
</evidence>
<keyword evidence="2" id="KW-0808">Transferase</keyword>
<evidence type="ECO:0000313" key="12">
    <source>
        <dbReference type="Proteomes" id="UP000027138"/>
    </source>
</evidence>
<keyword evidence="4" id="KW-0547">Nucleotide-binding</keyword>
<organism evidence="11 12">
    <name type="scientific">Jatropha curcas</name>
    <name type="common">Barbados nut</name>
    <dbReference type="NCBI Taxonomy" id="180498"/>
    <lineage>
        <taxon>Eukaryota</taxon>
        <taxon>Viridiplantae</taxon>
        <taxon>Streptophyta</taxon>
        <taxon>Embryophyta</taxon>
        <taxon>Tracheophyta</taxon>
        <taxon>Spermatophyta</taxon>
        <taxon>Magnoliopsida</taxon>
        <taxon>eudicotyledons</taxon>
        <taxon>Gunneridae</taxon>
        <taxon>Pentapetalae</taxon>
        <taxon>rosids</taxon>
        <taxon>fabids</taxon>
        <taxon>Malpighiales</taxon>
        <taxon>Euphorbiaceae</taxon>
        <taxon>Crotonoideae</taxon>
        <taxon>Jatropheae</taxon>
        <taxon>Jatropha</taxon>
    </lineage>
</organism>
<comment type="similarity">
    <text evidence="1">Belongs to the IPP transferase family.</text>
</comment>
<keyword evidence="3" id="KW-0203">Cytokinin biosynthesis</keyword>
<dbReference type="FunFam" id="1.10.287.890:FF:000002">
    <property type="entry name" value="Adenylate isopentenyltransferase 5, chloroplastic"/>
    <property type="match status" value="1"/>
</dbReference>
<dbReference type="PANTHER" id="PTHR11088:SF59">
    <property type="entry name" value="ADENYLATE ISOPENTENYLTRANSFERASE"/>
    <property type="match status" value="1"/>
</dbReference>
<comment type="catalytic activity">
    <reaction evidence="7">
        <text>dimethylallyl diphosphate + ATP = N(6)-(dimethylallyl)adenosine 5'-triphosphate + diphosphate</text>
        <dbReference type="Rhea" id="RHEA:36331"/>
        <dbReference type="ChEBI" id="CHEBI:30616"/>
        <dbReference type="ChEBI" id="CHEBI:33019"/>
        <dbReference type="ChEBI" id="CHEBI:57623"/>
        <dbReference type="ChEBI" id="CHEBI:73532"/>
        <dbReference type="EC" id="2.5.1.112"/>
    </reaction>
</comment>
<sequence length="253" mass="28885">MQVYKGLEVTTNKITEEESSGVPHHLLGVVNPNADFTAKDFCNMASLTIESISIRGLLPIIVGGSNSYIEALVDDPEFKFRSRYDCCFLWVDVSMLVLKEFLYKRVDEMVNKGMVDEVRNIFDPNADYSRGIRKSIGVPELDKHFRSELFLDEEESARVLQEAIREIKSNNYKLALRQVEKIRRLKNVKGWNIHRIDATEFFRNKDDDEMWKTLVGRPSIAIVRRFLYSLTATGSSSVSAGTAKDYIAQCLVS</sequence>